<accession>A0A059MW21</accession>
<dbReference type="EMBL" id="BLAH01000124">
    <property type="protein sequence ID" value="GES39699.1"/>
    <property type="molecule type" value="Genomic_DNA"/>
</dbReference>
<dbReference type="Proteomes" id="UP001163947">
    <property type="component" value="Chromosome"/>
</dbReference>
<dbReference type="EMBL" id="CP106982">
    <property type="protein sequence ID" value="UYF92989.1"/>
    <property type="molecule type" value="Genomic_DNA"/>
</dbReference>
<keyword evidence="4" id="KW-1185">Reference proteome</keyword>
<reference evidence="2 4" key="1">
    <citation type="journal article" date="2018" name="Biodegradation">
        <title>1,4-Dioxane degradation characteristics of Rhodococcus aetherivorans JCM 14343.</title>
        <authorList>
            <person name="Inoue D."/>
            <person name="Tsunoda T."/>
            <person name="Yamamoto N."/>
            <person name="Ike M."/>
            <person name="Sei K."/>
        </authorList>
    </citation>
    <scope>NUCLEOTIDE SEQUENCE [LARGE SCALE GENOMIC DNA]</scope>
    <source>
        <strain evidence="2 4">JCM 14343</strain>
    </source>
</reference>
<evidence type="ECO:0000313" key="5">
    <source>
        <dbReference type="Proteomes" id="UP001163947"/>
    </source>
</evidence>
<accession>A0A0F6S7V0</accession>
<reference evidence="2" key="2">
    <citation type="submission" date="2019-10" db="EMBL/GenBank/DDBJ databases">
        <title>Draft genome sequence of Rhodococcus aetherivorans JCM 14343.</title>
        <authorList>
            <person name="Inoue D."/>
            <person name="Nakazawa M."/>
            <person name="Yamamoto N."/>
            <person name="Sei K."/>
            <person name="Ike M."/>
        </authorList>
    </citation>
    <scope>NUCLEOTIDE SEQUENCE</scope>
    <source>
        <strain evidence="2">JCM 14343</strain>
    </source>
</reference>
<dbReference type="KEGG" id="rav:AAT18_07625"/>
<dbReference type="AlphaFoldDB" id="A0A059MW21"/>
<proteinExistence type="predicted"/>
<evidence type="ECO:0000313" key="4">
    <source>
        <dbReference type="Proteomes" id="UP000325466"/>
    </source>
</evidence>
<accession>N1M7U6</accession>
<dbReference type="GeneID" id="83623016"/>
<dbReference type="RefSeq" id="WP_006935779.1">
    <property type="nucleotide sequence ID" value="NZ_BAAAYP010000060.1"/>
</dbReference>
<protein>
    <submittedName>
        <fullName evidence="3">Uncharacterized protein</fullName>
    </submittedName>
</protein>
<reference evidence="3" key="3">
    <citation type="submission" date="2022-09" db="EMBL/GenBank/DDBJ databases">
        <title>The genome sequence of Rhodococcus aetherivorans N1.</title>
        <authorList>
            <person name="Jiang W."/>
        </authorList>
    </citation>
    <scope>NUCLEOTIDE SEQUENCE</scope>
    <source>
        <strain evidence="3">N1</strain>
    </source>
</reference>
<name>A0A059MW21_9NOCA</name>
<gene>
    <name evidence="3" type="ORF">OCS65_21330</name>
    <name evidence="2" type="ORF">RAJCM14343_4975</name>
</gene>
<organism evidence="3 5">
    <name type="scientific">Rhodococcus aetherivorans</name>
    <dbReference type="NCBI Taxonomy" id="191292"/>
    <lineage>
        <taxon>Bacteria</taxon>
        <taxon>Bacillati</taxon>
        <taxon>Actinomycetota</taxon>
        <taxon>Actinomycetes</taxon>
        <taxon>Mycobacteriales</taxon>
        <taxon>Nocardiaceae</taxon>
        <taxon>Rhodococcus</taxon>
    </lineage>
</organism>
<dbReference type="Proteomes" id="UP000325466">
    <property type="component" value="Unassembled WGS sequence"/>
</dbReference>
<feature type="region of interest" description="Disordered" evidence="1">
    <location>
        <begin position="31"/>
        <end position="59"/>
    </location>
</feature>
<feature type="compositionally biased region" description="Basic and acidic residues" evidence="1">
    <location>
        <begin position="49"/>
        <end position="59"/>
    </location>
</feature>
<evidence type="ECO:0000256" key="1">
    <source>
        <dbReference type="SAM" id="MobiDB-lite"/>
    </source>
</evidence>
<evidence type="ECO:0000313" key="2">
    <source>
        <dbReference type="EMBL" id="GES39699.1"/>
    </source>
</evidence>
<evidence type="ECO:0000313" key="3">
    <source>
        <dbReference type="EMBL" id="UYF92989.1"/>
    </source>
</evidence>
<sequence>MKHFRIVNEDGSVVDQQPFETEDEALAWAHTHPRAGTPGWTLEEQVEADWEKRENSERT</sequence>